<dbReference type="OMA" id="PELWRRN"/>
<protein>
    <submittedName>
        <fullName evidence="3">NUDIX hydrolase, putative</fullName>
    </submittedName>
</protein>
<dbReference type="InterPro" id="IPR015797">
    <property type="entry name" value="NUDIX_hydrolase-like_dom_sf"/>
</dbReference>
<feature type="region of interest" description="Disordered" evidence="1">
    <location>
        <begin position="226"/>
        <end position="256"/>
    </location>
</feature>
<evidence type="ECO:0000256" key="1">
    <source>
        <dbReference type="SAM" id="MobiDB-lite"/>
    </source>
</evidence>
<dbReference type="SUPFAM" id="SSF55811">
    <property type="entry name" value="Nudix"/>
    <property type="match status" value="1"/>
</dbReference>
<dbReference type="Gene3D" id="3.90.79.10">
    <property type="entry name" value="Nucleoside Triphosphate Pyrophosphohydrolase"/>
    <property type="match status" value="1"/>
</dbReference>
<keyword evidence="4" id="KW-1185">Reference proteome</keyword>
<dbReference type="Pfam" id="PF00293">
    <property type="entry name" value="NUDIX"/>
    <property type="match status" value="1"/>
</dbReference>
<evidence type="ECO:0000313" key="4">
    <source>
        <dbReference type="Proteomes" id="UP000051952"/>
    </source>
</evidence>
<name>A0A0S4J332_BODSA</name>
<keyword evidence="3" id="KW-0378">Hydrolase</keyword>
<dbReference type="Proteomes" id="UP000051952">
    <property type="component" value="Unassembled WGS sequence"/>
</dbReference>
<feature type="compositionally biased region" description="Basic and acidic residues" evidence="1">
    <location>
        <begin position="240"/>
        <end position="256"/>
    </location>
</feature>
<dbReference type="AlphaFoldDB" id="A0A0S4J332"/>
<gene>
    <name evidence="3" type="ORF">BSAL_76790</name>
</gene>
<dbReference type="PROSITE" id="PS51462">
    <property type="entry name" value="NUDIX"/>
    <property type="match status" value="1"/>
</dbReference>
<accession>A0A0S4J332</accession>
<organism evidence="3 4">
    <name type="scientific">Bodo saltans</name>
    <name type="common">Flagellated protozoan</name>
    <dbReference type="NCBI Taxonomy" id="75058"/>
    <lineage>
        <taxon>Eukaryota</taxon>
        <taxon>Discoba</taxon>
        <taxon>Euglenozoa</taxon>
        <taxon>Kinetoplastea</taxon>
        <taxon>Metakinetoplastina</taxon>
        <taxon>Eubodonida</taxon>
        <taxon>Bodonidae</taxon>
        <taxon>Bodo</taxon>
    </lineage>
</organism>
<dbReference type="InterPro" id="IPR000086">
    <property type="entry name" value="NUDIX_hydrolase_dom"/>
</dbReference>
<dbReference type="VEuPathDB" id="TriTrypDB:BSAL_76790"/>
<evidence type="ECO:0000313" key="3">
    <source>
        <dbReference type="EMBL" id="CUG27745.1"/>
    </source>
</evidence>
<dbReference type="EMBL" id="CYKH01000729">
    <property type="protein sequence ID" value="CUG27745.1"/>
    <property type="molecule type" value="Genomic_DNA"/>
</dbReference>
<feature type="domain" description="Nudix hydrolase" evidence="2">
    <location>
        <begin position="34"/>
        <end position="194"/>
    </location>
</feature>
<dbReference type="OrthoDB" id="276276at2759"/>
<feature type="region of interest" description="Disordered" evidence="1">
    <location>
        <begin position="1"/>
        <end position="32"/>
    </location>
</feature>
<dbReference type="GO" id="GO:0016787">
    <property type="term" value="F:hydrolase activity"/>
    <property type="evidence" value="ECO:0007669"/>
    <property type="project" value="UniProtKB-KW"/>
</dbReference>
<evidence type="ECO:0000259" key="2">
    <source>
        <dbReference type="PROSITE" id="PS51462"/>
    </source>
</evidence>
<sequence length="256" mass="29607">MAHYLPHHQQGARFPERQRPYDDNNTQRPNRPELWRRNVVAVIFNEDGHVLGCNRKDRKGWQCVQGGVEDDDKEILAAAWREIDEEIGLLEKEHRLEFVSVLPPPNNDPTVLRYKFPKFAAPGLRAQGYVGQQQELLLFFAPKEAIKFVRLVPTPQHIAAGAKQEFRGVSWLSFEEFIPKTSDFKLHIFSHMHTTSWPIIVDFLDKRFGKVDRPFQGAQNGAATNYEEAAYAKPSGNMARVREREEEVPRKQHEKA</sequence>
<reference evidence="4" key="1">
    <citation type="submission" date="2015-09" db="EMBL/GenBank/DDBJ databases">
        <authorList>
            <consortium name="Pathogen Informatics"/>
        </authorList>
    </citation>
    <scope>NUCLEOTIDE SEQUENCE [LARGE SCALE GENOMIC DNA]</scope>
    <source>
        <strain evidence="4">Lake Konstanz</strain>
    </source>
</reference>
<proteinExistence type="predicted"/>